<feature type="transmembrane region" description="Helical" evidence="1">
    <location>
        <begin position="168"/>
        <end position="189"/>
    </location>
</feature>
<evidence type="ECO:0000313" key="4">
    <source>
        <dbReference type="Proteomes" id="UP000717515"/>
    </source>
</evidence>
<feature type="domain" description="DUF6787" evidence="2">
    <location>
        <begin position="170"/>
        <end position="247"/>
    </location>
</feature>
<keyword evidence="1" id="KW-1133">Transmembrane helix</keyword>
<sequence length="257" mass="28274">MLSVLSSTTHQSTRRLVTLAQSMPKTTSATTLPFLTSTPTSHTAIAQSGLVKRMYHHHHQSSTIVSPASSFASKSSFSLPLRSNLAFSNHVASMKHTPARTPLVSRAYTTSSSSSSSPSTVAGSTARLLAEETSSQVASAASTATKTPLTFHEEMTKVRFSFNWWKEWAIIMGVFAVTGSSTVMFVKPILKDVFKLEGSMKEGPWSFRIAYLSTTLPLYSCVLLTVATIAGRRPYFKKVVLRMWGRFLPKKVLQRFQ</sequence>
<dbReference type="AlphaFoldDB" id="A0A9P8AAY0"/>
<keyword evidence="1" id="KW-0812">Transmembrane</keyword>
<proteinExistence type="predicted"/>
<dbReference type="Pfam" id="PF20584">
    <property type="entry name" value="DUF6787"/>
    <property type="match status" value="1"/>
</dbReference>
<name>A0A9P8AAY0_MORAP</name>
<protein>
    <recommendedName>
        <fullName evidence="2">DUF6787 domain-containing protein</fullName>
    </recommendedName>
</protein>
<accession>A0A9P8AAY0</accession>
<dbReference type="InterPro" id="IPR046714">
    <property type="entry name" value="DUF6787"/>
</dbReference>
<reference evidence="3" key="1">
    <citation type="submission" date="2021-07" db="EMBL/GenBank/DDBJ databases">
        <title>Draft genome of Mortierella alpina, strain LL118, isolated from an aspen leaf litter sample.</title>
        <authorList>
            <person name="Yang S."/>
            <person name="Vinatzer B.A."/>
        </authorList>
    </citation>
    <scope>NUCLEOTIDE SEQUENCE</scope>
    <source>
        <strain evidence="3">LL118</strain>
    </source>
</reference>
<dbReference type="EMBL" id="JAIFTL010000037">
    <property type="protein sequence ID" value="KAG9325602.1"/>
    <property type="molecule type" value="Genomic_DNA"/>
</dbReference>
<comment type="caution">
    <text evidence="3">The sequence shown here is derived from an EMBL/GenBank/DDBJ whole genome shotgun (WGS) entry which is preliminary data.</text>
</comment>
<dbReference type="Proteomes" id="UP000717515">
    <property type="component" value="Unassembled WGS sequence"/>
</dbReference>
<organism evidence="3 4">
    <name type="scientific">Mortierella alpina</name>
    <name type="common">Oleaginous fungus</name>
    <name type="synonym">Mortierella renispora</name>
    <dbReference type="NCBI Taxonomy" id="64518"/>
    <lineage>
        <taxon>Eukaryota</taxon>
        <taxon>Fungi</taxon>
        <taxon>Fungi incertae sedis</taxon>
        <taxon>Mucoromycota</taxon>
        <taxon>Mortierellomycotina</taxon>
        <taxon>Mortierellomycetes</taxon>
        <taxon>Mortierellales</taxon>
        <taxon>Mortierellaceae</taxon>
        <taxon>Mortierella</taxon>
    </lineage>
</organism>
<gene>
    <name evidence="3" type="ORF">KVV02_004904</name>
</gene>
<keyword evidence="1" id="KW-0472">Membrane</keyword>
<evidence type="ECO:0000259" key="2">
    <source>
        <dbReference type="Pfam" id="PF20584"/>
    </source>
</evidence>
<evidence type="ECO:0000256" key="1">
    <source>
        <dbReference type="SAM" id="Phobius"/>
    </source>
</evidence>
<evidence type="ECO:0000313" key="3">
    <source>
        <dbReference type="EMBL" id="KAG9325602.1"/>
    </source>
</evidence>
<feature type="transmembrane region" description="Helical" evidence="1">
    <location>
        <begin position="209"/>
        <end position="230"/>
    </location>
</feature>